<evidence type="ECO:0000313" key="3">
    <source>
        <dbReference type="Proteomes" id="UP000265520"/>
    </source>
</evidence>
<feature type="chain" id="PRO_5017290080" evidence="1">
    <location>
        <begin position="18"/>
        <end position="68"/>
    </location>
</feature>
<dbReference type="Proteomes" id="UP000265520">
    <property type="component" value="Unassembled WGS sequence"/>
</dbReference>
<proteinExistence type="predicted"/>
<keyword evidence="3" id="KW-1185">Reference proteome</keyword>
<feature type="signal peptide" evidence="1">
    <location>
        <begin position="1"/>
        <end position="17"/>
    </location>
</feature>
<sequence>MLCETWLLVGVLVGSEGTNEMKSRAIMQIVVMGLRNEFLALILDGFKQSLLPCLAYDLWQILRFSNVM</sequence>
<evidence type="ECO:0000313" key="2">
    <source>
        <dbReference type="EMBL" id="MCI73206.1"/>
    </source>
</evidence>
<accession>A0A392UL75</accession>
<keyword evidence="1" id="KW-0732">Signal</keyword>
<feature type="non-terminal residue" evidence="2">
    <location>
        <position position="68"/>
    </location>
</feature>
<organism evidence="2 3">
    <name type="scientific">Trifolium medium</name>
    <dbReference type="NCBI Taxonomy" id="97028"/>
    <lineage>
        <taxon>Eukaryota</taxon>
        <taxon>Viridiplantae</taxon>
        <taxon>Streptophyta</taxon>
        <taxon>Embryophyta</taxon>
        <taxon>Tracheophyta</taxon>
        <taxon>Spermatophyta</taxon>
        <taxon>Magnoliopsida</taxon>
        <taxon>eudicotyledons</taxon>
        <taxon>Gunneridae</taxon>
        <taxon>Pentapetalae</taxon>
        <taxon>rosids</taxon>
        <taxon>fabids</taxon>
        <taxon>Fabales</taxon>
        <taxon>Fabaceae</taxon>
        <taxon>Papilionoideae</taxon>
        <taxon>50 kb inversion clade</taxon>
        <taxon>NPAAA clade</taxon>
        <taxon>Hologalegina</taxon>
        <taxon>IRL clade</taxon>
        <taxon>Trifolieae</taxon>
        <taxon>Trifolium</taxon>
    </lineage>
</organism>
<protein>
    <submittedName>
        <fullName evidence="2">Uncharacterized protein</fullName>
    </submittedName>
</protein>
<dbReference type="EMBL" id="LXQA010833308">
    <property type="protein sequence ID" value="MCI73206.1"/>
    <property type="molecule type" value="Genomic_DNA"/>
</dbReference>
<name>A0A392UL75_9FABA</name>
<reference evidence="2 3" key="1">
    <citation type="journal article" date="2018" name="Front. Plant Sci.">
        <title>Red Clover (Trifolium pratense) and Zigzag Clover (T. medium) - A Picture of Genomic Similarities and Differences.</title>
        <authorList>
            <person name="Dluhosova J."/>
            <person name="Istvanek J."/>
            <person name="Nedelnik J."/>
            <person name="Repkova J."/>
        </authorList>
    </citation>
    <scope>NUCLEOTIDE SEQUENCE [LARGE SCALE GENOMIC DNA]</scope>
    <source>
        <strain evidence="3">cv. 10/8</strain>
        <tissue evidence="2">Leaf</tissue>
    </source>
</reference>
<comment type="caution">
    <text evidence="2">The sequence shown here is derived from an EMBL/GenBank/DDBJ whole genome shotgun (WGS) entry which is preliminary data.</text>
</comment>
<dbReference type="AlphaFoldDB" id="A0A392UL75"/>
<evidence type="ECO:0000256" key="1">
    <source>
        <dbReference type="SAM" id="SignalP"/>
    </source>
</evidence>